<evidence type="ECO:0000256" key="3">
    <source>
        <dbReference type="ARBA" id="ARBA00022490"/>
    </source>
</evidence>
<protein>
    <recommendedName>
        <fullName evidence="6">Actin-related protein 2/3 complex subunit 5</fullName>
    </recommendedName>
</protein>
<keyword evidence="4 6" id="KW-0206">Cytoskeleton</keyword>
<name>A0ABD0LSS0_9CAEN</name>
<evidence type="ECO:0000313" key="7">
    <source>
        <dbReference type="EMBL" id="KAK7502541.1"/>
    </source>
</evidence>
<dbReference type="GO" id="GO:0032991">
    <property type="term" value="C:protein-containing complex"/>
    <property type="evidence" value="ECO:0007669"/>
    <property type="project" value="UniProtKB-ARBA"/>
</dbReference>
<evidence type="ECO:0000256" key="1">
    <source>
        <dbReference type="ARBA" id="ARBA00004245"/>
    </source>
</evidence>
<dbReference type="GO" id="GO:0015629">
    <property type="term" value="C:actin cytoskeleton"/>
    <property type="evidence" value="ECO:0007669"/>
    <property type="project" value="UniProtKB-ARBA"/>
</dbReference>
<dbReference type="InterPro" id="IPR006789">
    <property type="entry name" value="ARPC5"/>
</dbReference>
<keyword evidence="8" id="KW-1185">Reference proteome</keyword>
<dbReference type="PIRSF" id="PIRSF039096">
    <property type="entry name" value="p16-ARC"/>
    <property type="match status" value="1"/>
</dbReference>
<accession>A0ABD0LSS0</accession>
<organism evidence="7 8">
    <name type="scientific">Batillaria attramentaria</name>
    <dbReference type="NCBI Taxonomy" id="370345"/>
    <lineage>
        <taxon>Eukaryota</taxon>
        <taxon>Metazoa</taxon>
        <taxon>Spiralia</taxon>
        <taxon>Lophotrochozoa</taxon>
        <taxon>Mollusca</taxon>
        <taxon>Gastropoda</taxon>
        <taxon>Caenogastropoda</taxon>
        <taxon>Sorbeoconcha</taxon>
        <taxon>Cerithioidea</taxon>
        <taxon>Batillariidae</taxon>
        <taxon>Batillaria</taxon>
    </lineage>
</organism>
<evidence type="ECO:0000256" key="6">
    <source>
        <dbReference type="RuleBase" id="RU004301"/>
    </source>
</evidence>
<dbReference type="EMBL" id="JACVVK020000025">
    <property type="protein sequence ID" value="KAK7502541.1"/>
    <property type="molecule type" value="Genomic_DNA"/>
</dbReference>
<comment type="function">
    <text evidence="5">Functions as a component of the Arp2/3 complex which is involved in regulation of actin polymerization and together with an activating nucleation-promoting factor (NPF) mediates the formation of branched actin networks.</text>
</comment>
<dbReference type="AlphaFoldDB" id="A0ABD0LSS0"/>
<keyword evidence="3" id="KW-0963">Cytoplasm</keyword>
<evidence type="ECO:0000256" key="4">
    <source>
        <dbReference type="ARBA" id="ARBA00023212"/>
    </source>
</evidence>
<comment type="similarity">
    <text evidence="2 6">Belongs to the ARPC5 family.</text>
</comment>
<dbReference type="SUPFAM" id="SSF69103">
    <property type="entry name" value="Arp2/3 complex 16 kDa subunit ARPC5"/>
    <property type="match status" value="1"/>
</dbReference>
<evidence type="ECO:0000256" key="2">
    <source>
        <dbReference type="ARBA" id="ARBA00006084"/>
    </source>
</evidence>
<evidence type="ECO:0000256" key="5">
    <source>
        <dbReference type="ARBA" id="ARBA00060329"/>
    </source>
</evidence>
<evidence type="ECO:0000313" key="8">
    <source>
        <dbReference type="Proteomes" id="UP001519460"/>
    </source>
</evidence>
<gene>
    <name evidence="7" type="ORF">BaRGS_00006116</name>
</gene>
<comment type="caution">
    <text evidence="7">The sequence shown here is derived from an EMBL/GenBank/DDBJ whole genome shotgun (WGS) entry which is preliminary data.</text>
</comment>
<sequence length="162" mass="17777">MAKNTGASKFRKVDVDQYDEDKFQDEDIDVADQGPNDTEVSNLLAQYPLLSSANVNFHTGKNQDALLLVLNSAPIGSKNQAVKDRAANTVVRVLTSFKVADIDRAVKSLDQKNVDTLMKYIYRGFESPSDGSSASLLTWHEKVFAAGGLGSIVRVLTDRKRV</sequence>
<dbReference type="Proteomes" id="UP001519460">
    <property type="component" value="Unassembled WGS sequence"/>
</dbReference>
<dbReference type="Gene3D" id="1.25.40.190">
    <property type="entry name" value="Actin-related protein 2/3 complex subunit 5"/>
    <property type="match status" value="1"/>
</dbReference>
<dbReference type="InterPro" id="IPR036743">
    <property type="entry name" value="ARPC5_sf"/>
</dbReference>
<dbReference type="PANTHER" id="PTHR12644">
    <property type="entry name" value="ARP2/3 COMPLEX 16 KD SUBUNIT P16-ARC"/>
    <property type="match status" value="1"/>
</dbReference>
<proteinExistence type="inferred from homology"/>
<dbReference type="FunFam" id="1.25.40.190:FF:000003">
    <property type="entry name" value="Actin-related protein 2/3 complex subunit 5"/>
    <property type="match status" value="1"/>
</dbReference>
<dbReference type="Pfam" id="PF04699">
    <property type="entry name" value="P16-Arc"/>
    <property type="match status" value="1"/>
</dbReference>
<dbReference type="GO" id="GO:0030036">
    <property type="term" value="P:actin cytoskeleton organization"/>
    <property type="evidence" value="ECO:0007669"/>
    <property type="project" value="UniProtKB-ARBA"/>
</dbReference>
<comment type="function">
    <text evidence="6">Functions as component of the Arp2/3 complex which is involved in regulation of actin polymerization and together with an activating nucleation-promoting factor (NPF) mediates the formation of branched actin networks. Arp2/3 complex plays a critical role in the control of cell morphogenesis via the modulation of cell polarity development.</text>
</comment>
<comment type="subcellular location">
    <subcellularLocation>
        <location evidence="1">Cytoplasm</location>
        <location evidence="1">Cytoskeleton</location>
    </subcellularLocation>
</comment>
<reference evidence="7 8" key="1">
    <citation type="journal article" date="2023" name="Sci. Data">
        <title>Genome assembly of the Korean intertidal mud-creeper Batillaria attramentaria.</title>
        <authorList>
            <person name="Patra A.K."/>
            <person name="Ho P.T."/>
            <person name="Jun S."/>
            <person name="Lee S.J."/>
            <person name="Kim Y."/>
            <person name="Won Y.J."/>
        </authorList>
    </citation>
    <scope>NUCLEOTIDE SEQUENCE [LARGE SCALE GENOMIC DNA]</scope>
    <source>
        <strain evidence="7">Wonlab-2016</strain>
    </source>
</reference>